<reference evidence="3 5" key="2">
    <citation type="submission" date="2019-07" db="EMBL/GenBank/DDBJ databases">
        <title>Whole genome shotgun sequence of Acetobacter cibinongensis NBRC 16605.</title>
        <authorList>
            <person name="Hosoyama A."/>
            <person name="Uohara A."/>
            <person name="Ohji S."/>
            <person name="Ichikawa N."/>
        </authorList>
    </citation>
    <scope>NUCLEOTIDE SEQUENCE [LARGE SCALE GENOMIC DNA]</scope>
    <source>
        <strain evidence="3 5">NBRC 16605</strain>
    </source>
</reference>
<keyword evidence="1" id="KW-0472">Membrane</keyword>
<keyword evidence="1" id="KW-1133">Transmembrane helix</keyword>
<reference evidence="2 4" key="1">
    <citation type="submission" date="2012-11" db="EMBL/GenBank/DDBJ databases">
        <title>Whole genome sequence of Acetobacter cibinongensis 4H-1.</title>
        <authorList>
            <person name="Azuma Y."/>
            <person name="Higashiura N."/>
            <person name="Hirakawa H."/>
            <person name="Matsushita K."/>
        </authorList>
    </citation>
    <scope>NUCLEOTIDE SEQUENCE [LARGE SCALE GENOMIC DNA]</scope>
    <source>
        <strain evidence="2 4">4H-1</strain>
    </source>
</reference>
<feature type="transmembrane region" description="Helical" evidence="1">
    <location>
        <begin position="64"/>
        <end position="82"/>
    </location>
</feature>
<gene>
    <name evidence="2" type="ORF">Abci_008_084</name>
    <name evidence="3" type="ORF">ACI01nite_01730</name>
</gene>
<evidence type="ECO:0000256" key="1">
    <source>
        <dbReference type="SAM" id="Phobius"/>
    </source>
</evidence>
<evidence type="ECO:0000313" key="2">
    <source>
        <dbReference type="EMBL" id="GAN59951.1"/>
    </source>
</evidence>
<keyword evidence="1" id="KW-0812">Transmembrane</keyword>
<sequence length="200" mass="22195">MMPADPSATTHVKLPAPRNRGQFAKFMNKYGTPFTTVFFLISTVTGVALFFHWGPMAFHPMHEWLSMVLLLVFALHLIKNWTPLVNYGRRGLLYAPIFIGVLASVYFFVQPSGNPAGNKQVAFRLAGMVTKAPLADLAPLFGTNTDGVVERLRVQKITVDVPDETVEQVAKANNRTANEVILALMQGKQQSSGRNHRDKN</sequence>
<evidence type="ECO:0008006" key="6">
    <source>
        <dbReference type="Google" id="ProtNLM"/>
    </source>
</evidence>
<dbReference type="Proteomes" id="UP000321891">
    <property type="component" value="Unassembled WGS sequence"/>
</dbReference>
<protein>
    <recommendedName>
        <fullName evidence="6">DUF4405 domain-containing protein</fullName>
    </recommendedName>
</protein>
<accession>A0A0D6N357</accession>
<dbReference type="AlphaFoldDB" id="A0A0D6N357"/>
<keyword evidence="5" id="KW-1185">Reference proteome</keyword>
<organism evidence="2 4">
    <name type="scientific">Acetobacter cibinongensis</name>
    <dbReference type="NCBI Taxonomy" id="146475"/>
    <lineage>
        <taxon>Bacteria</taxon>
        <taxon>Pseudomonadati</taxon>
        <taxon>Pseudomonadota</taxon>
        <taxon>Alphaproteobacteria</taxon>
        <taxon>Acetobacterales</taxon>
        <taxon>Acetobacteraceae</taxon>
        <taxon>Acetobacter</taxon>
    </lineage>
</organism>
<evidence type="ECO:0000313" key="3">
    <source>
        <dbReference type="EMBL" id="GEL57571.1"/>
    </source>
</evidence>
<proteinExistence type="predicted"/>
<dbReference type="Proteomes" id="UP000032671">
    <property type="component" value="Unassembled WGS sequence"/>
</dbReference>
<name>A0A0D6N357_9PROT</name>
<feature type="transmembrane region" description="Helical" evidence="1">
    <location>
        <begin position="91"/>
        <end position="109"/>
    </location>
</feature>
<feature type="transmembrane region" description="Helical" evidence="1">
    <location>
        <begin position="30"/>
        <end position="52"/>
    </location>
</feature>
<comment type="caution">
    <text evidence="2">The sequence shown here is derived from an EMBL/GenBank/DDBJ whole genome shotgun (WGS) entry which is preliminary data.</text>
</comment>
<evidence type="ECO:0000313" key="4">
    <source>
        <dbReference type="Proteomes" id="UP000032671"/>
    </source>
</evidence>
<evidence type="ECO:0000313" key="5">
    <source>
        <dbReference type="Proteomes" id="UP000321891"/>
    </source>
</evidence>
<dbReference type="EMBL" id="BJVU01000001">
    <property type="protein sequence ID" value="GEL57571.1"/>
    <property type="molecule type" value="Genomic_DNA"/>
</dbReference>
<accession>A0A6N3SJY2</accession>
<dbReference type="EMBL" id="BAMV01000008">
    <property type="protein sequence ID" value="GAN59951.1"/>
    <property type="molecule type" value="Genomic_DNA"/>
</dbReference>